<feature type="zinc finger region" description="C3H1-type" evidence="1">
    <location>
        <begin position="10"/>
        <end position="36"/>
    </location>
</feature>
<dbReference type="InterPro" id="IPR000571">
    <property type="entry name" value="Znf_CCCH"/>
</dbReference>
<evidence type="ECO:0000256" key="2">
    <source>
        <dbReference type="SAM" id="MobiDB-lite"/>
    </source>
</evidence>
<evidence type="ECO:0000313" key="5">
    <source>
        <dbReference type="WBParaSite" id="Gr19_v10_g6064.t1"/>
    </source>
</evidence>
<name>A0A914I017_GLORO</name>
<evidence type="ECO:0000256" key="1">
    <source>
        <dbReference type="PROSITE-ProRule" id="PRU00723"/>
    </source>
</evidence>
<protein>
    <submittedName>
        <fullName evidence="5">C3H1-type domain-containing protein</fullName>
    </submittedName>
</protein>
<keyword evidence="1" id="KW-0863">Zinc-finger</keyword>
<keyword evidence="1" id="KW-0862">Zinc</keyword>
<organism evidence="4 5">
    <name type="scientific">Globodera rostochiensis</name>
    <name type="common">Golden nematode worm</name>
    <name type="synonym">Heterodera rostochiensis</name>
    <dbReference type="NCBI Taxonomy" id="31243"/>
    <lineage>
        <taxon>Eukaryota</taxon>
        <taxon>Metazoa</taxon>
        <taxon>Ecdysozoa</taxon>
        <taxon>Nematoda</taxon>
        <taxon>Chromadorea</taxon>
        <taxon>Rhabditida</taxon>
        <taxon>Tylenchina</taxon>
        <taxon>Tylenchomorpha</taxon>
        <taxon>Tylenchoidea</taxon>
        <taxon>Heteroderidae</taxon>
        <taxon>Heteroderinae</taxon>
        <taxon>Globodera</taxon>
    </lineage>
</organism>
<proteinExistence type="predicted"/>
<feature type="domain" description="C3H1-type" evidence="3">
    <location>
        <begin position="10"/>
        <end position="36"/>
    </location>
</feature>
<evidence type="ECO:0000259" key="3">
    <source>
        <dbReference type="PROSITE" id="PS50103"/>
    </source>
</evidence>
<evidence type="ECO:0000313" key="4">
    <source>
        <dbReference type="Proteomes" id="UP000887572"/>
    </source>
</evidence>
<feature type="compositionally biased region" description="Acidic residues" evidence="2">
    <location>
        <begin position="52"/>
        <end position="62"/>
    </location>
</feature>
<accession>A0A914I017</accession>
<feature type="compositionally biased region" description="Polar residues" evidence="2">
    <location>
        <begin position="98"/>
        <end position="119"/>
    </location>
</feature>
<dbReference type="PROSITE" id="PS50103">
    <property type="entry name" value="ZF_C3H1"/>
    <property type="match status" value="1"/>
</dbReference>
<feature type="region of interest" description="Disordered" evidence="2">
    <location>
        <begin position="52"/>
        <end position="138"/>
    </location>
</feature>
<keyword evidence="1" id="KW-0479">Metal-binding</keyword>
<dbReference type="Proteomes" id="UP000887572">
    <property type="component" value="Unplaced"/>
</dbReference>
<sequence length="183" mass="20199">MIRSPSEPSPFATVRCPFDTQANCRRPYCPFAHQPDEDDVVEDSENDVVLLEDEELADDDDAQSSSSPPPVTTPTTTTTEIRQENPTDLFSGGYVGYVSQNNPNSNFPMVVSSSHHQNLQQPPPQQQQGHIFFPNLPPNHQHQATLVFPSFQPSAGMPPYAAAAPPSHFITHTHPHQYANAMP</sequence>
<dbReference type="GO" id="GO:0008270">
    <property type="term" value="F:zinc ion binding"/>
    <property type="evidence" value="ECO:0007669"/>
    <property type="project" value="UniProtKB-KW"/>
</dbReference>
<dbReference type="WBParaSite" id="Gr19_v10_g6064.t1">
    <property type="protein sequence ID" value="Gr19_v10_g6064.t1"/>
    <property type="gene ID" value="Gr19_v10_g6064"/>
</dbReference>
<reference evidence="5" key="1">
    <citation type="submission" date="2022-11" db="UniProtKB">
        <authorList>
            <consortium name="WormBaseParasite"/>
        </authorList>
    </citation>
    <scope>IDENTIFICATION</scope>
</reference>
<keyword evidence="4" id="KW-1185">Reference proteome</keyword>
<dbReference type="AlphaFoldDB" id="A0A914I017"/>